<dbReference type="RefSeq" id="WP_274326093.1">
    <property type="nucleotide sequence ID" value="NZ_CP118158.1"/>
</dbReference>
<comment type="caution">
    <text evidence="1">The sequence shown here is derived from an EMBL/GenBank/DDBJ whole genome shotgun (WGS) entry which is preliminary data.</text>
</comment>
<evidence type="ECO:0000313" key="1">
    <source>
        <dbReference type="EMBL" id="MFC7140538.1"/>
    </source>
</evidence>
<dbReference type="AlphaFoldDB" id="A0ABD5XZL3"/>
<protein>
    <recommendedName>
        <fullName evidence="3">Homeodomain-like domain-containing protein</fullName>
    </recommendedName>
</protein>
<dbReference type="Proteomes" id="UP001596432">
    <property type="component" value="Unassembled WGS sequence"/>
</dbReference>
<proteinExistence type="predicted"/>
<keyword evidence="2" id="KW-1185">Reference proteome</keyword>
<sequence>MTYVEQYDVRIPDDDVARRMVRLEKPHRDEQVLKYLHFELGLSSGDIGRLFGVRRQTIQKVVREFDWEFHRRRGGDYAVGEEQRTLGEFERTTLEDLI</sequence>
<reference evidence="1 2" key="1">
    <citation type="journal article" date="2019" name="Int. J. Syst. Evol. Microbiol.">
        <title>The Global Catalogue of Microorganisms (GCM) 10K type strain sequencing project: providing services to taxonomists for standard genome sequencing and annotation.</title>
        <authorList>
            <consortium name="The Broad Institute Genomics Platform"/>
            <consortium name="The Broad Institute Genome Sequencing Center for Infectious Disease"/>
            <person name="Wu L."/>
            <person name="Ma J."/>
        </authorList>
    </citation>
    <scope>NUCLEOTIDE SEQUENCE [LARGE SCALE GENOMIC DNA]</scope>
    <source>
        <strain evidence="1 2">XZYJT29</strain>
    </source>
</reference>
<evidence type="ECO:0008006" key="3">
    <source>
        <dbReference type="Google" id="ProtNLM"/>
    </source>
</evidence>
<dbReference type="GeneID" id="78820833"/>
<accession>A0ABD5XZL3</accession>
<gene>
    <name evidence="1" type="ORF">ACFQMA_11965</name>
</gene>
<dbReference type="EMBL" id="JBHTAS010000001">
    <property type="protein sequence ID" value="MFC7140538.1"/>
    <property type="molecule type" value="Genomic_DNA"/>
</dbReference>
<organism evidence="1 2">
    <name type="scientific">Halosimplex aquaticum</name>
    <dbReference type="NCBI Taxonomy" id="3026162"/>
    <lineage>
        <taxon>Archaea</taxon>
        <taxon>Methanobacteriati</taxon>
        <taxon>Methanobacteriota</taxon>
        <taxon>Stenosarchaea group</taxon>
        <taxon>Halobacteria</taxon>
        <taxon>Halobacteriales</taxon>
        <taxon>Haloarculaceae</taxon>
        <taxon>Halosimplex</taxon>
    </lineage>
</organism>
<name>A0ABD5XZL3_9EURY</name>
<evidence type="ECO:0000313" key="2">
    <source>
        <dbReference type="Proteomes" id="UP001596432"/>
    </source>
</evidence>